<reference evidence="1 2" key="1">
    <citation type="submission" date="2019-10" db="EMBL/GenBank/DDBJ databases">
        <title>Poseidonibacter ostreae sp. nov., isolated from the gut of the Ostrea denselamellosa.</title>
        <authorList>
            <person name="Choi A."/>
        </authorList>
    </citation>
    <scope>NUCLEOTIDE SEQUENCE [LARGE SCALE GENOMIC DNA]</scope>
    <source>
        <strain evidence="1 2">SJOD-M-33</strain>
    </source>
</reference>
<sequence length="84" mass="9570">MKKTIEISKELYKSIDSGSNKFIVEVECEETIIKGEARNIFAENTFHLDDDFENELNEKGIDGYDIVLALENGQSKIEAEIENI</sequence>
<dbReference type="AlphaFoldDB" id="A0A6L4WX49"/>
<name>A0A6L4WX49_9BACT</name>
<gene>
    <name evidence="1" type="ORF">GBG19_01000</name>
</gene>
<proteinExistence type="predicted"/>
<evidence type="ECO:0000313" key="2">
    <source>
        <dbReference type="Proteomes" id="UP000472839"/>
    </source>
</evidence>
<protein>
    <submittedName>
        <fullName evidence="1">Uncharacterized protein</fullName>
    </submittedName>
</protein>
<comment type="caution">
    <text evidence="1">The sequence shown here is derived from an EMBL/GenBank/DDBJ whole genome shotgun (WGS) entry which is preliminary data.</text>
</comment>
<dbReference type="Proteomes" id="UP000472839">
    <property type="component" value="Unassembled WGS sequence"/>
</dbReference>
<organism evidence="1 2">
    <name type="scientific">Poseidonibacter ostreae</name>
    <dbReference type="NCBI Taxonomy" id="2654171"/>
    <lineage>
        <taxon>Bacteria</taxon>
        <taxon>Pseudomonadati</taxon>
        <taxon>Campylobacterota</taxon>
        <taxon>Epsilonproteobacteria</taxon>
        <taxon>Campylobacterales</taxon>
        <taxon>Arcobacteraceae</taxon>
        <taxon>Poseidonibacter</taxon>
    </lineage>
</organism>
<accession>A0A6L4WX49</accession>
<dbReference type="RefSeq" id="WP_152279550.1">
    <property type="nucleotide sequence ID" value="NZ_WFKK01000001.1"/>
</dbReference>
<dbReference type="EMBL" id="WFKK01000001">
    <property type="protein sequence ID" value="KAB7891447.1"/>
    <property type="molecule type" value="Genomic_DNA"/>
</dbReference>
<evidence type="ECO:0000313" key="1">
    <source>
        <dbReference type="EMBL" id="KAB7891447.1"/>
    </source>
</evidence>